<dbReference type="Pfam" id="PF00390">
    <property type="entry name" value="malic"/>
    <property type="match status" value="1"/>
</dbReference>
<feature type="non-terminal residue" evidence="3">
    <location>
        <position position="138"/>
    </location>
</feature>
<dbReference type="InterPro" id="IPR046346">
    <property type="entry name" value="Aminoacid_DH-like_N_sf"/>
</dbReference>
<feature type="domain" description="Malic enzyme N-terminal" evidence="2">
    <location>
        <begin position="16"/>
        <end position="137"/>
    </location>
</feature>
<proteinExistence type="predicted"/>
<dbReference type="GO" id="GO:0016616">
    <property type="term" value="F:oxidoreductase activity, acting on the CH-OH group of donors, NAD or NADP as acceptor"/>
    <property type="evidence" value="ECO:0007669"/>
    <property type="project" value="InterPro"/>
</dbReference>
<gene>
    <name evidence="3" type="ORF">TuanDB_45320</name>
</gene>
<evidence type="ECO:0000259" key="2">
    <source>
        <dbReference type="SMART" id="SM01274"/>
    </source>
</evidence>
<dbReference type="AlphaFoldDB" id="A0A640L2Q7"/>
<sequence>MSLLRDEALKMHKEKQGKIGVYSKVKVQNSTDLSLAYSPGVAEPCLEIYKDESKVYDYTMKGNLVGVISDGTAVLGLGNIGPKAAMPVMEGKALLFKSFAEIDAFPICLNTNNPDKIVEVVKLLEPNFGGINLEDIAA</sequence>
<dbReference type="GO" id="GO:0004470">
    <property type="term" value="F:malic enzyme activity"/>
    <property type="evidence" value="ECO:0007669"/>
    <property type="project" value="InterPro"/>
</dbReference>
<reference evidence="3" key="1">
    <citation type="submission" date="2019-12" db="EMBL/GenBank/DDBJ databases">
        <title>Epidemiological and comparative genomic analysis of Bacillus anthracis isolated from northern Vietnam.</title>
        <authorList>
            <person name="Hoang T.T.H."/>
            <person name="Dang D.A."/>
            <person name="Pham M.H."/>
            <person name="Luong M.H."/>
            <person name="Tran N.D."/>
            <person name="Nguyen T.H."/>
            <person name="Nguyen T.T."/>
            <person name="Inoue S."/>
            <person name="Morikawa S."/>
            <person name="Okutani A."/>
        </authorList>
    </citation>
    <scope>NUCLEOTIDE SEQUENCE</scope>
    <source>
        <strain evidence="3">TuanDB</strain>
    </source>
</reference>
<dbReference type="InterPro" id="IPR037062">
    <property type="entry name" value="Malic_N_dom_sf"/>
</dbReference>
<dbReference type="PANTHER" id="PTHR43237:SF4">
    <property type="entry name" value="NADP-DEPENDENT MALIC ENZYME"/>
    <property type="match status" value="1"/>
</dbReference>
<dbReference type="Gene3D" id="3.40.50.10380">
    <property type="entry name" value="Malic enzyme, N-terminal domain"/>
    <property type="match status" value="1"/>
</dbReference>
<dbReference type="InterPro" id="IPR012301">
    <property type="entry name" value="Malic_N_dom"/>
</dbReference>
<dbReference type="InterPro" id="IPR051674">
    <property type="entry name" value="Malate_Decarboxylase"/>
</dbReference>
<name>A0A640L2Q7_BACAN</name>
<accession>A0A640L2Q7</accession>
<keyword evidence="1" id="KW-0560">Oxidoreductase</keyword>
<evidence type="ECO:0000256" key="1">
    <source>
        <dbReference type="ARBA" id="ARBA00023002"/>
    </source>
</evidence>
<dbReference type="EMBL" id="BLET01000910">
    <property type="protein sequence ID" value="GET94097.1"/>
    <property type="molecule type" value="Genomic_DNA"/>
</dbReference>
<dbReference type="SUPFAM" id="SSF53223">
    <property type="entry name" value="Aminoacid dehydrogenase-like, N-terminal domain"/>
    <property type="match status" value="1"/>
</dbReference>
<evidence type="ECO:0000313" key="3">
    <source>
        <dbReference type="EMBL" id="GET94097.1"/>
    </source>
</evidence>
<comment type="caution">
    <text evidence="3">The sequence shown here is derived from an EMBL/GenBank/DDBJ whole genome shotgun (WGS) entry which is preliminary data.</text>
</comment>
<organism evidence="3">
    <name type="scientific">Bacillus anthracis</name>
    <name type="common">anthrax bacterium</name>
    <dbReference type="NCBI Taxonomy" id="1392"/>
    <lineage>
        <taxon>Bacteria</taxon>
        <taxon>Bacillati</taxon>
        <taxon>Bacillota</taxon>
        <taxon>Bacilli</taxon>
        <taxon>Bacillales</taxon>
        <taxon>Bacillaceae</taxon>
        <taxon>Bacillus</taxon>
        <taxon>Bacillus cereus group</taxon>
    </lineage>
</organism>
<protein>
    <recommendedName>
        <fullName evidence="2">Malic enzyme N-terminal domain-containing protein</fullName>
    </recommendedName>
</protein>
<dbReference type="PANTHER" id="PTHR43237">
    <property type="entry name" value="NADP-DEPENDENT MALIC ENZYME"/>
    <property type="match status" value="1"/>
</dbReference>
<dbReference type="SMART" id="SM01274">
    <property type="entry name" value="malic"/>
    <property type="match status" value="1"/>
</dbReference>